<dbReference type="Pfam" id="PF01381">
    <property type="entry name" value="HTH_3"/>
    <property type="match status" value="1"/>
</dbReference>
<name>A0A3P5XR87_9RHOB</name>
<dbReference type="Proteomes" id="UP000277498">
    <property type="component" value="Unassembled WGS sequence"/>
</dbReference>
<evidence type="ECO:0000313" key="3">
    <source>
        <dbReference type="EMBL" id="VDC31363.1"/>
    </source>
</evidence>
<evidence type="ECO:0000256" key="1">
    <source>
        <dbReference type="ARBA" id="ARBA00023125"/>
    </source>
</evidence>
<dbReference type="PROSITE" id="PS50943">
    <property type="entry name" value="HTH_CROC1"/>
    <property type="match status" value="1"/>
</dbReference>
<dbReference type="Gene3D" id="1.10.260.40">
    <property type="entry name" value="lambda repressor-like DNA-binding domains"/>
    <property type="match status" value="1"/>
</dbReference>
<dbReference type="RefSeq" id="WP_124087586.1">
    <property type="nucleotide sequence ID" value="NZ_UXAW01000083.1"/>
</dbReference>
<dbReference type="GO" id="GO:0003677">
    <property type="term" value="F:DNA binding"/>
    <property type="evidence" value="ECO:0007669"/>
    <property type="project" value="UniProtKB-KW"/>
</dbReference>
<feature type="domain" description="HTH cro/C1-type" evidence="2">
    <location>
        <begin position="16"/>
        <end position="70"/>
    </location>
</feature>
<dbReference type="SUPFAM" id="SSF47413">
    <property type="entry name" value="lambda repressor-like DNA-binding domains"/>
    <property type="match status" value="1"/>
</dbReference>
<protein>
    <submittedName>
        <fullName evidence="3">Anaerobic benzoate catabolism transcriptional regulator</fullName>
    </submittedName>
</protein>
<dbReference type="PANTHER" id="PTHR46797">
    <property type="entry name" value="HTH-TYPE TRANSCRIPTIONAL REGULATOR"/>
    <property type="match status" value="1"/>
</dbReference>
<sequence>MDGKNDPYLAALALVLREKRKSMGLSQEELAHRAGLSMRYVSLLESCRHQPTLATLRGLSAGLGLPLSALLAEVEARL</sequence>
<dbReference type="InterPro" id="IPR010982">
    <property type="entry name" value="Lambda_DNA-bd_dom_sf"/>
</dbReference>
<dbReference type="AlphaFoldDB" id="A0A3P5XR87"/>
<dbReference type="CDD" id="cd00093">
    <property type="entry name" value="HTH_XRE"/>
    <property type="match status" value="1"/>
</dbReference>
<dbReference type="InterPro" id="IPR001387">
    <property type="entry name" value="Cro/C1-type_HTH"/>
</dbReference>
<organism evidence="3 4">
    <name type="scientific">Pseudogemmobacter humi</name>
    <dbReference type="NCBI Taxonomy" id="2483812"/>
    <lineage>
        <taxon>Bacteria</taxon>
        <taxon>Pseudomonadati</taxon>
        <taxon>Pseudomonadota</taxon>
        <taxon>Alphaproteobacteria</taxon>
        <taxon>Rhodobacterales</taxon>
        <taxon>Paracoccaceae</taxon>
        <taxon>Pseudogemmobacter</taxon>
    </lineage>
</organism>
<dbReference type="InterPro" id="IPR050807">
    <property type="entry name" value="TransReg_Diox_bact_type"/>
</dbReference>
<gene>
    <name evidence="3" type="ORF">XINFAN_02859</name>
</gene>
<keyword evidence="4" id="KW-1185">Reference proteome</keyword>
<dbReference type="PANTHER" id="PTHR46797:SF1">
    <property type="entry name" value="METHYLPHOSPHONATE SYNTHASE"/>
    <property type="match status" value="1"/>
</dbReference>
<dbReference type="EMBL" id="UXAW01000083">
    <property type="protein sequence ID" value="VDC31363.1"/>
    <property type="molecule type" value="Genomic_DNA"/>
</dbReference>
<evidence type="ECO:0000259" key="2">
    <source>
        <dbReference type="PROSITE" id="PS50943"/>
    </source>
</evidence>
<dbReference type="GO" id="GO:0005829">
    <property type="term" value="C:cytosol"/>
    <property type="evidence" value="ECO:0007669"/>
    <property type="project" value="TreeGrafter"/>
</dbReference>
<proteinExistence type="predicted"/>
<accession>A0A3P5XR87</accession>
<dbReference type="SMART" id="SM00530">
    <property type="entry name" value="HTH_XRE"/>
    <property type="match status" value="1"/>
</dbReference>
<dbReference type="OrthoDB" id="9815697at2"/>
<reference evidence="3 4" key="1">
    <citation type="submission" date="2018-11" db="EMBL/GenBank/DDBJ databases">
        <authorList>
            <person name="Criscuolo A."/>
        </authorList>
    </citation>
    <scope>NUCLEOTIDE SEQUENCE [LARGE SCALE GENOMIC DNA]</scope>
    <source>
        <strain evidence="3">ACIP111625</strain>
    </source>
</reference>
<dbReference type="GO" id="GO:0003700">
    <property type="term" value="F:DNA-binding transcription factor activity"/>
    <property type="evidence" value="ECO:0007669"/>
    <property type="project" value="TreeGrafter"/>
</dbReference>
<keyword evidence="1" id="KW-0238">DNA-binding</keyword>
<evidence type="ECO:0000313" key="4">
    <source>
        <dbReference type="Proteomes" id="UP000277498"/>
    </source>
</evidence>